<evidence type="ECO:0000256" key="5">
    <source>
        <dbReference type="ARBA" id="ARBA00049242"/>
    </source>
</evidence>
<dbReference type="GeneTree" id="ENSGT00950000183168"/>
<name>A0A5F8GE30_MONDO</name>
<dbReference type="GO" id="GO:0071230">
    <property type="term" value="P:cellular response to amino acid stimulus"/>
    <property type="evidence" value="ECO:0007669"/>
    <property type="project" value="Ensembl"/>
</dbReference>
<dbReference type="GO" id="GO:0042149">
    <property type="term" value="P:cellular response to glucose starvation"/>
    <property type="evidence" value="ECO:0007669"/>
    <property type="project" value="Ensembl"/>
</dbReference>
<dbReference type="GO" id="GO:0005654">
    <property type="term" value="C:nucleoplasm"/>
    <property type="evidence" value="ECO:0007669"/>
    <property type="project" value="Ensembl"/>
</dbReference>
<dbReference type="FunFam" id="1.20.1290.10:FF:000001">
    <property type="entry name" value="Sestrin 1"/>
    <property type="match status" value="1"/>
</dbReference>
<reference evidence="6 7" key="1">
    <citation type="journal article" date="2007" name="Nature">
        <title>Genome of the marsupial Monodelphis domestica reveals innovation in non-coding sequences.</title>
        <authorList>
            <person name="Mikkelsen T.S."/>
            <person name="Wakefield M.J."/>
            <person name="Aken B."/>
            <person name="Amemiya C.T."/>
            <person name="Chang J.L."/>
            <person name="Duke S."/>
            <person name="Garber M."/>
            <person name="Gentles A.J."/>
            <person name="Goodstadt L."/>
            <person name="Heger A."/>
            <person name="Jurka J."/>
            <person name="Kamal M."/>
            <person name="Mauceli E."/>
            <person name="Searle S.M."/>
            <person name="Sharpe T."/>
            <person name="Baker M.L."/>
            <person name="Batzer M.A."/>
            <person name="Benos P.V."/>
            <person name="Belov K."/>
            <person name="Clamp M."/>
            <person name="Cook A."/>
            <person name="Cuff J."/>
            <person name="Das R."/>
            <person name="Davidow L."/>
            <person name="Deakin J.E."/>
            <person name="Fazzari M.J."/>
            <person name="Glass J.L."/>
            <person name="Grabherr M."/>
            <person name="Greally J.M."/>
            <person name="Gu W."/>
            <person name="Hore T.A."/>
            <person name="Huttley G.A."/>
            <person name="Kleber M."/>
            <person name="Jirtle R.L."/>
            <person name="Koina E."/>
            <person name="Lee J.T."/>
            <person name="Mahony S."/>
            <person name="Marra M.A."/>
            <person name="Miller R.D."/>
            <person name="Nicholls R.D."/>
            <person name="Oda M."/>
            <person name="Papenfuss A.T."/>
            <person name="Parra Z.E."/>
            <person name="Pollock D.D."/>
            <person name="Ray D.A."/>
            <person name="Schein J.E."/>
            <person name="Speed T.P."/>
            <person name="Thompson K."/>
            <person name="VandeBerg J.L."/>
            <person name="Wade C.M."/>
            <person name="Walker J.A."/>
            <person name="Waters P.D."/>
            <person name="Webber C."/>
            <person name="Weidman J.R."/>
            <person name="Xie X."/>
            <person name="Zody M.C."/>
            <person name="Baldwin J."/>
            <person name="Abdouelleil A."/>
            <person name="Abdulkadir J."/>
            <person name="Abebe A."/>
            <person name="Abera B."/>
            <person name="Abreu J."/>
            <person name="Acer S.C."/>
            <person name="Aftuck L."/>
            <person name="Alexander A."/>
            <person name="An P."/>
            <person name="Anderson E."/>
            <person name="Anderson S."/>
            <person name="Arachi H."/>
            <person name="Azer M."/>
            <person name="Bachantsang P."/>
            <person name="Barry A."/>
            <person name="Bayul T."/>
            <person name="Berlin A."/>
            <person name="Bessette D."/>
            <person name="Bloom T."/>
            <person name="Bloom T."/>
            <person name="Boguslavskiy L."/>
            <person name="Bonnet C."/>
            <person name="Boukhgalter B."/>
            <person name="Bourzgui I."/>
            <person name="Brown A."/>
            <person name="Cahill P."/>
            <person name="Channer S."/>
            <person name="Cheshatsang Y."/>
            <person name="Chuda L."/>
            <person name="Citroen M."/>
            <person name="Collymore A."/>
            <person name="Cooke P."/>
            <person name="Costello M."/>
            <person name="D'Aco K."/>
            <person name="Daza R."/>
            <person name="De Haan G."/>
            <person name="DeGray S."/>
            <person name="DeMaso C."/>
            <person name="Dhargay N."/>
            <person name="Dooley K."/>
            <person name="Dooley E."/>
            <person name="Doricent M."/>
            <person name="Dorje P."/>
            <person name="Dorjee K."/>
            <person name="Dupes A."/>
            <person name="Elong R."/>
            <person name="Falk J."/>
            <person name="Farina A."/>
            <person name="Faro S."/>
            <person name="Ferguson D."/>
            <person name="Fisher S."/>
            <person name="Foley C.D."/>
            <person name="Franke A."/>
            <person name="Friedrich D."/>
            <person name="Gadbois L."/>
            <person name="Gearin G."/>
            <person name="Gearin C.R."/>
            <person name="Giannoukos G."/>
            <person name="Goode T."/>
            <person name="Graham J."/>
            <person name="Grandbois E."/>
            <person name="Grewal S."/>
            <person name="Gyaltsen K."/>
            <person name="Hafez N."/>
            <person name="Hagos B."/>
            <person name="Hall J."/>
            <person name="Henson C."/>
            <person name="Hollinger A."/>
            <person name="Honan T."/>
            <person name="Huard M.D."/>
            <person name="Hughes L."/>
            <person name="Hurhula B."/>
            <person name="Husby M.E."/>
            <person name="Kamat A."/>
            <person name="Kanga B."/>
            <person name="Kashin S."/>
            <person name="Khazanovich D."/>
            <person name="Kisner P."/>
            <person name="Lance K."/>
            <person name="Lara M."/>
            <person name="Lee W."/>
            <person name="Lennon N."/>
            <person name="Letendre F."/>
            <person name="LeVine R."/>
            <person name="Lipovsky A."/>
            <person name="Liu X."/>
            <person name="Liu J."/>
            <person name="Liu S."/>
            <person name="Lokyitsang T."/>
            <person name="Lokyitsang Y."/>
            <person name="Lubonja R."/>
            <person name="Lui A."/>
            <person name="MacDonald P."/>
            <person name="Magnisalis V."/>
            <person name="Maru K."/>
            <person name="Matthews C."/>
            <person name="McCusker W."/>
            <person name="McDonough S."/>
            <person name="Mehta T."/>
            <person name="Meldrim J."/>
            <person name="Meneus L."/>
            <person name="Mihai O."/>
            <person name="Mihalev A."/>
            <person name="Mihova T."/>
            <person name="Mittelman R."/>
            <person name="Mlenga V."/>
            <person name="Montmayeur A."/>
            <person name="Mulrain L."/>
            <person name="Navidi A."/>
            <person name="Naylor J."/>
            <person name="Negash T."/>
            <person name="Nguyen T."/>
            <person name="Nguyen N."/>
            <person name="Nicol R."/>
            <person name="Norbu C."/>
            <person name="Norbu N."/>
            <person name="Novod N."/>
            <person name="O'Neill B."/>
            <person name="Osman S."/>
            <person name="Markiewicz E."/>
            <person name="Oyono O.L."/>
            <person name="Patti C."/>
            <person name="Phunkhang P."/>
            <person name="Pierre F."/>
            <person name="Priest M."/>
            <person name="Raghuraman S."/>
            <person name="Rege F."/>
            <person name="Reyes R."/>
            <person name="Rise C."/>
            <person name="Rogov P."/>
            <person name="Ross K."/>
            <person name="Ryan E."/>
            <person name="Settipalli S."/>
            <person name="Shea T."/>
            <person name="Sherpa N."/>
            <person name="Shi L."/>
            <person name="Shih D."/>
            <person name="Sparrow T."/>
            <person name="Spaulding J."/>
            <person name="Stalker J."/>
            <person name="Stange-Thomann N."/>
            <person name="Stavropoulos S."/>
            <person name="Stone C."/>
            <person name="Strader C."/>
            <person name="Tesfaye S."/>
            <person name="Thomson T."/>
            <person name="Thoulutsang Y."/>
            <person name="Thoulutsang D."/>
            <person name="Topham K."/>
            <person name="Topping I."/>
            <person name="Tsamla T."/>
            <person name="Vassiliev H."/>
            <person name="Vo A."/>
            <person name="Wangchuk T."/>
            <person name="Wangdi T."/>
            <person name="Weiand M."/>
            <person name="Wilkinson J."/>
            <person name="Wilson A."/>
            <person name="Yadav S."/>
            <person name="Young G."/>
            <person name="Yu Q."/>
            <person name="Zembek L."/>
            <person name="Zhong D."/>
            <person name="Zimmer A."/>
            <person name="Zwirko Z."/>
            <person name="Jaffe D.B."/>
            <person name="Alvarez P."/>
            <person name="Brockman W."/>
            <person name="Butler J."/>
            <person name="Chin C."/>
            <person name="Gnerre S."/>
            <person name="MacCallum I."/>
            <person name="Graves J.A."/>
            <person name="Ponting C.P."/>
            <person name="Breen M."/>
            <person name="Samollow P.B."/>
            <person name="Lander E.S."/>
            <person name="Lindblad-Toh K."/>
        </authorList>
    </citation>
    <scope>NUCLEOTIDE SEQUENCE [LARGE SCALE GENOMIC DNA]</scope>
</reference>
<keyword evidence="7" id="KW-1185">Reference proteome</keyword>
<comment type="catalytic activity">
    <reaction evidence="5">
        <text>a hydroperoxide + L-cysteinyl-[protein] = S-hydroxy-L-cysteinyl-[protein] + an alcohol</text>
        <dbReference type="Rhea" id="RHEA:67124"/>
        <dbReference type="Rhea" id="RHEA-COMP:10131"/>
        <dbReference type="Rhea" id="RHEA-COMP:17193"/>
        <dbReference type="ChEBI" id="CHEBI:29950"/>
        <dbReference type="ChEBI" id="CHEBI:30879"/>
        <dbReference type="ChEBI" id="CHEBI:35924"/>
        <dbReference type="ChEBI" id="CHEBI:61973"/>
    </reaction>
    <physiologicalReaction direction="left-to-right" evidence="5">
        <dbReference type="Rhea" id="RHEA:67125"/>
    </physiologicalReaction>
</comment>
<dbReference type="InParanoid" id="A0A5F8GE30"/>
<dbReference type="InterPro" id="IPR029032">
    <property type="entry name" value="AhpD-like"/>
</dbReference>
<gene>
    <name evidence="6" type="primary">SESN1</name>
</gene>
<evidence type="ECO:0000256" key="1">
    <source>
        <dbReference type="ARBA" id="ARBA00004496"/>
    </source>
</evidence>
<protein>
    <submittedName>
        <fullName evidence="6">Sestrin 1</fullName>
    </submittedName>
</protein>
<dbReference type="GO" id="GO:0001650">
    <property type="term" value="C:fibrillar center"/>
    <property type="evidence" value="ECO:0007669"/>
    <property type="project" value="Ensembl"/>
</dbReference>
<evidence type="ECO:0000256" key="2">
    <source>
        <dbReference type="ARBA" id="ARBA00008350"/>
    </source>
</evidence>
<dbReference type="GO" id="GO:0030308">
    <property type="term" value="P:negative regulation of cell growth"/>
    <property type="evidence" value="ECO:0007669"/>
    <property type="project" value="Ensembl"/>
</dbReference>
<dbReference type="Gene3D" id="1.20.1290.10">
    <property type="entry name" value="AhpD-like"/>
    <property type="match status" value="1"/>
</dbReference>
<accession>A0A5F8GE30</accession>
<evidence type="ECO:0000313" key="6">
    <source>
        <dbReference type="Ensembl" id="ENSMODP00000045755.1"/>
    </source>
</evidence>
<dbReference type="Bgee" id="ENSMODG00000017990">
    <property type="expression patterns" value="Expressed in spermatid and 19 other cell types or tissues"/>
</dbReference>
<evidence type="ECO:0000256" key="4">
    <source>
        <dbReference type="ARBA" id="ARBA00023002"/>
    </source>
</evidence>
<reference evidence="6" key="2">
    <citation type="submission" date="2025-08" db="UniProtKB">
        <authorList>
            <consortium name="Ensembl"/>
        </authorList>
    </citation>
    <scope>IDENTIFICATION</scope>
</reference>
<reference evidence="6" key="3">
    <citation type="submission" date="2025-09" db="UniProtKB">
        <authorList>
            <consortium name="Ensembl"/>
        </authorList>
    </citation>
    <scope>IDENTIFICATION</scope>
</reference>
<evidence type="ECO:0000313" key="7">
    <source>
        <dbReference type="Proteomes" id="UP000002280"/>
    </source>
</evidence>
<sequence length="514" mass="59835">MAEGENEIRWDGLCSRDSATRETALENIKQAIFRKAEFLRSVKETPYRSSEQLLNAASWDEFNKILARLLMLSKRCPFKDVREKSQSILKCVQELGIRIPRPLGHGPSRFIPEKEYLESFLKTQHYLLQMDGPLPLHYRHYIGIMAAARHQCSYLVNLHVNDFLHVGGDPKWLNGLENAPPKLQNLGELNKVLAHRPWLITKEHIEQLLKAEAHSWSLAELVHAVVLLTHYHSLASFTFGCGISPEIHCDGGHTFRPPSVSNYCICDITNGNHSMEEMHVNPAGSVSITDSFCEVEALMEKMKQLQECRDEEEASQEEMASRFEIEKRESMFVFSSDDEEVAPARDVSRHFEDTSYGYKDFSRHGMHVPTFRVQDYCWEDHGYSLVNRLYPDVGQLIDEKFHIAYNLTYNTMAMHKDVDTSMLRRAIWNYIHCMFGIRYDDYDYGEINQLLDRSFKVYIKTVVCTPEKATKRMYDSFWRQFKHSEKVHVNLLLIEARMQAELLYALRAITRYMT</sequence>
<evidence type="ECO:0000256" key="3">
    <source>
        <dbReference type="ARBA" id="ARBA00022490"/>
    </source>
</evidence>
<dbReference type="STRING" id="13616.ENSMODP00000045755"/>
<dbReference type="AlphaFoldDB" id="A0A5F8GE30"/>
<dbReference type="GO" id="GO:0098869">
    <property type="term" value="P:cellular oxidant detoxification"/>
    <property type="evidence" value="ECO:0007669"/>
    <property type="project" value="Ensembl"/>
</dbReference>
<dbReference type="GO" id="GO:0005737">
    <property type="term" value="C:cytoplasm"/>
    <property type="evidence" value="ECO:0007669"/>
    <property type="project" value="UniProtKB-SubCell"/>
</dbReference>
<dbReference type="GO" id="GO:0034198">
    <property type="term" value="P:cellular response to amino acid starvation"/>
    <property type="evidence" value="ECO:0007669"/>
    <property type="project" value="Ensembl"/>
</dbReference>
<dbReference type="SUPFAM" id="SSF69118">
    <property type="entry name" value="AhpD-like"/>
    <property type="match status" value="1"/>
</dbReference>
<comment type="similarity">
    <text evidence="2">Belongs to the sestrin family.</text>
</comment>
<dbReference type="PANTHER" id="PTHR12474">
    <property type="entry name" value="P53 REGULATED PA26 NUCLEAR PROTEIN SESTRIN"/>
    <property type="match status" value="1"/>
</dbReference>
<organism evidence="6 7">
    <name type="scientific">Monodelphis domestica</name>
    <name type="common">Gray short-tailed opossum</name>
    <dbReference type="NCBI Taxonomy" id="13616"/>
    <lineage>
        <taxon>Eukaryota</taxon>
        <taxon>Metazoa</taxon>
        <taxon>Chordata</taxon>
        <taxon>Craniata</taxon>
        <taxon>Vertebrata</taxon>
        <taxon>Euteleostomi</taxon>
        <taxon>Mammalia</taxon>
        <taxon>Metatheria</taxon>
        <taxon>Didelphimorphia</taxon>
        <taxon>Didelphidae</taxon>
        <taxon>Monodelphis</taxon>
    </lineage>
</organism>
<dbReference type="GO" id="GO:1904262">
    <property type="term" value="P:negative regulation of TORC1 signaling"/>
    <property type="evidence" value="ECO:0007669"/>
    <property type="project" value="Ensembl"/>
</dbReference>
<dbReference type="GO" id="GO:1901031">
    <property type="term" value="P:regulation of response to reactive oxygen species"/>
    <property type="evidence" value="ECO:0007669"/>
    <property type="project" value="InterPro"/>
</dbReference>
<dbReference type="InterPro" id="IPR006730">
    <property type="entry name" value="Sestrin"/>
</dbReference>
<dbReference type="Ensembl" id="ENSMODT00000088061.1">
    <property type="protein sequence ID" value="ENSMODP00000045755.1"/>
    <property type="gene ID" value="ENSMODG00000017990.4"/>
</dbReference>
<comment type="subcellular location">
    <subcellularLocation>
        <location evidence="1">Cytoplasm</location>
    </subcellularLocation>
</comment>
<proteinExistence type="inferred from homology"/>
<dbReference type="GO" id="GO:0070728">
    <property type="term" value="F:L-leucine binding"/>
    <property type="evidence" value="ECO:0007669"/>
    <property type="project" value="Ensembl"/>
</dbReference>
<keyword evidence="3" id="KW-0963">Cytoplasm</keyword>
<dbReference type="GO" id="GO:0072593">
    <property type="term" value="P:reactive oxygen species metabolic process"/>
    <property type="evidence" value="ECO:0007669"/>
    <property type="project" value="Ensembl"/>
</dbReference>
<dbReference type="Pfam" id="PF04636">
    <property type="entry name" value="PA26"/>
    <property type="match status" value="1"/>
</dbReference>
<dbReference type="FunCoup" id="A0A5F8GE30">
    <property type="interactions" value="2375"/>
</dbReference>
<dbReference type="Proteomes" id="UP000002280">
    <property type="component" value="Chromosome 2"/>
</dbReference>
<dbReference type="GO" id="GO:0061700">
    <property type="term" value="C:GATOR2 complex"/>
    <property type="evidence" value="ECO:0007669"/>
    <property type="project" value="Ensembl"/>
</dbReference>
<dbReference type="GO" id="GO:0051896">
    <property type="term" value="P:regulation of phosphatidylinositol 3-kinase/protein kinase B signal transduction"/>
    <property type="evidence" value="ECO:0007669"/>
    <property type="project" value="Ensembl"/>
</dbReference>
<dbReference type="PANTHER" id="PTHR12474:SF3">
    <property type="entry name" value="SESTRIN-1"/>
    <property type="match status" value="1"/>
</dbReference>
<dbReference type="GO" id="GO:0016491">
    <property type="term" value="F:oxidoreductase activity"/>
    <property type="evidence" value="ECO:0007669"/>
    <property type="project" value="UniProtKB-KW"/>
</dbReference>
<keyword evidence="4" id="KW-0560">Oxidoreductase</keyword>